<evidence type="ECO:0000313" key="2">
    <source>
        <dbReference type="EnsemblMetazoa" id="GPPI034713-PA"/>
    </source>
</evidence>
<keyword evidence="1" id="KW-0472">Membrane</keyword>
<evidence type="ECO:0000313" key="3">
    <source>
        <dbReference type="Proteomes" id="UP000092460"/>
    </source>
</evidence>
<keyword evidence="1" id="KW-0812">Transmembrane</keyword>
<dbReference type="EnsemblMetazoa" id="GPPI034713-RA">
    <property type="protein sequence ID" value="GPPI034713-PA"/>
    <property type="gene ID" value="GPPI034713"/>
</dbReference>
<dbReference type="AlphaFoldDB" id="A0A1B0BME3"/>
<feature type="transmembrane region" description="Helical" evidence="1">
    <location>
        <begin position="127"/>
        <end position="151"/>
    </location>
</feature>
<sequence>MVRVVEEPLYQPATITFAATGQLHFATFHVKVKYWLETISHTRHLNQSLCELSNTVGTERLEISVQLMFIPERTQPFQTTLKYCLDYRSMEISVEHYAQQIKTYHTVSLLCGSIDVSKTKLFFLLHIFRFLFLIFYFFSFFIFWLVSYGFVKSIA</sequence>
<keyword evidence="3" id="KW-1185">Reference proteome</keyword>
<name>A0A1B0BME3_9MUSC</name>
<dbReference type="Proteomes" id="UP000092460">
    <property type="component" value="Unassembled WGS sequence"/>
</dbReference>
<accession>A0A1B0BME3</accession>
<reference evidence="3" key="1">
    <citation type="submission" date="2015-01" db="EMBL/GenBank/DDBJ databases">
        <authorList>
            <person name="Aksoy S."/>
            <person name="Warren W."/>
            <person name="Wilson R.K."/>
        </authorList>
    </citation>
    <scope>NUCLEOTIDE SEQUENCE [LARGE SCALE GENOMIC DNA]</scope>
    <source>
        <strain evidence="3">IAEA</strain>
    </source>
</reference>
<dbReference type="EMBL" id="JXJN01016871">
    <property type="status" value="NOT_ANNOTATED_CDS"/>
    <property type="molecule type" value="Genomic_DNA"/>
</dbReference>
<dbReference type="VEuPathDB" id="VectorBase:GPPI034713"/>
<reference evidence="2" key="2">
    <citation type="submission" date="2020-05" db="UniProtKB">
        <authorList>
            <consortium name="EnsemblMetazoa"/>
        </authorList>
    </citation>
    <scope>IDENTIFICATION</scope>
    <source>
        <strain evidence="2">IAEA</strain>
    </source>
</reference>
<organism evidence="2 3">
    <name type="scientific">Glossina palpalis gambiensis</name>
    <dbReference type="NCBI Taxonomy" id="67801"/>
    <lineage>
        <taxon>Eukaryota</taxon>
        <taxon>Metazoa</taxon>
        <taxon>Ecdysozoa</taxon>
        <taxon>Arthropoda</taxon>
        <taxon>Hexapoda</taxon>
        <taxon>Insecta</taxon>
        <taxon>Pterygota</taxon>
        <taxon>Neoptera</taxon>
        <taxon>Endopterygota</taxon>
        <taxon>Diptera</taxon>
        <taxon>Brachycera</taxon>
        <taxon>Muscomorpha</taxon>
        <taxon>Hippoboscoidea</taxon>
        <taxon>Glossinidae</taxon>
        <taxon>Glossina</taxon>
    </lineage>
</organism>
<keyword evidence="1" id="KW-1133">Transmembrane helix</keyword>
<proteinExistence type="predicted"/>
<evidence type="ECO:0000256" key="1">
    <source>
        <dbReference type="SAM" id="Phobius"/>
    </source>
</evidence>
<protein>
    <submittedName>
        <fullName evidence="2">Uncharacterized protein</fullName>
    </submittedName>
</protein>